<dbReference type="PIRSF" id="PIRSF018968">
    <property type="entry name" value="ABC_permease_BceB"/>
    <property type="match status" value="1"/>
</dbReference>
<dbReference type="Pfam" id="PF02687">
    <property type="entry name" value="FtsX"/>
    <property type="match status" value="2"/>
</dbReference>
<feature type="transmembrane region" description="Helical" evidence="6">
    <location>
        <begin position="83"/>
        <end position="108"/>
    </location>
</feature>
<name>D5Q6G7_CLODI</name>
<feature type="transmembrane region" description="Helical" evidence="6">
    <location>
        <begin position="662"/>
        <end position="690"/>
    </location>
</feature>
<feature type="compositionally biased region" description="Basic residues" evidence="7">
    <location>
        <begin position="7"/>
        <end position="20"/>
    </location>
</feature>
<gene>
    <name evidence="9" type="ORF">HMPREF0220_2564</name>
</gene>
<feature type="domain" description="ABC3 transporter permease C-terminal" evidence="8">
    <location>
        <begin position="590"/>
        <end position="703"/>
    </location>
</feature>
<feature type="transmembrane region" description="Helical" evidence="6">
    <location>
        <begin position="136"/>
        <end position="158"/>
    </location>
</feature>
<keyword evidence="4 6" id="KW-1133">Transmembrane helix</keyword>
<accession>D5Q6G7</accession>
<reference evidence="9 10" key="1">
    <citation type="submission" date="2010-05" db="EMBL/GenBank/DDBJ databases">
        <authorList>
            <person name="Qin X."/>
            <person name="Bachman B."/>
            <person name="Battles P."/>
            <person name="Bell A."/>
            <person name="Bess C."/>
            <person name="Bickham C."/>
            <person name="Chaboub L."/>
            <person name="Chen D."/>
            <person name="Coyle M."/>
            <person name="Deiros D.R."/>
            <person name="Dinh H."/>
            <person name="Forbes L."/>
            <person name="Fowler G."/>
            <person name="Francisco L."/>
            <person name="Fu Q."/>
            <person name="Gubbala S."/>
            <person name="Hale W."/>
            <person name="Han Y."/>
            <person name="Hemphill L."/>
            <person name="Highlander S.K."/>
            <person name="Hirani K."/>
            <person name="Hogues M."/>
            <person name="Jackson L."/>
            <person name="Jakkamsetti A."/>
            <person name="Javaid M."/>
            <person name="Jiang H."/>
            <person name="Korchina V."/>
            <person name="Kovar C."/>
            <person name="Lara F."/>
            <person name="Lee S."/>
            <person name="Mata R."/>
            <person name="Mathew T."/>
            <person name="Moen C."/>
            <person name="Morales K."/>
            <person name="Munidasa M."/>
            <person name="Nazareth L."/>
            <person name="Ngo R."/>
            <person name="Nguyen L."/>
            <person name="Okwuonu G."/>
            <person name="Ongeri F."/>
            <person name="Patil S."/>
            <person name="Petrosino J."/>
            <person name="Pham C."/>
            <person name="Pham P."/>
            <person name="Pu L.-L."/>
            <person name="Puazo M."/>
            <person name="Raj R."/>
            <person name="Reid J."/>
            <person name="Rouhana J."/>
            <person name="Saada N."/>
            <person name="Shang Y."/>
            <person name="Simmons D."/>
            <person name="Thornton R."/>
            <person name="Warren J."/>
            <person name="Weissenberger G."/>
            <person name="Zhang J."/>
            <person name="Zhang L."/>
            <person name="Zhou C."/>
            <person name="Zhu D."/>
            <person name="Muzny D."/>
            <person name="Worley K."/>
            <person name="Gibbs R."/>
        </authorList>
    </citation>
    <scope>NUCLEOTIDE SEQUENCE [LARGE SCALE GENOMIC DNA]</scope>
    <source>
        <strain evidence="9 10">NAP08</strain>
    </source>
</reference>
<dbReference type="Proteomes" id="UP000003227">
    <property type="component" value="Unassembled WGS sequence"/>
</dbReference>
<protein>
    <submittedName>
        <fullName evidence="9">Efflux ABC transporter, permease protein</fullName>
    </submittedName>
</protein>
<dbReference type="AlphaFoldDB" id="D5Q6G7"/>
<organism evidence="9 10">
    <name type="scientific">Clostridioides difficile NAP08</name>
    <dbReference type="NCBI Taxonomy" id="525259"/>
    <lineage>
        <taxon>Bacteria</taxon>
        <taxon>Bacillati</taxon>
        <taxon>Bacillota</taxon>
        <taxon>Clostridia</taxon>
        <taxon>Peptostreptococcales</taxon>
        <taxon>Peptostreptococcaceae</taxon>
        <taxon>Clostridioides</taxon>
    </lineage>
</organism>
<keyword evidence="6" id="KW-0813">Transport</keyword>
<keyword evidence="3 6" id="KW-0812">Transmembrane</keyword>
<comment type="subcellular location">
    <subcellularLocation>
        <location evidence="1 6">Cell membrane</location>
        <topology evidence="1 6">Multi-pass membrane protein</topology>
    </subcellularLocation>
</comment>
<keyword evidence="2 6" id="KW-1003">Cell membrane</keyword>
<evidence type="ECO:0000259" key="8">
    <source>
        <dbReference type="Pfam" id="PF02687"/>
    </source>
</evidence>
<evidence type="ECO:0000256" key="1">
    <source>
        <dbReference type="ARBA" id="ARBA00004651"/>
    </source>
</evidence>
<feature type="transmembrane region" description="Helical" evidence="6">
    <location>
        <begin position="178"/>
        <end position="199"/>
    </location>
</feature>
<proteinExistence type="inferred from homology"/>
<evidence type="ECO:0000313" key="9">
    <source>
        <dbReference type="EMBL" id="EFH06509.1"/>
    </source>
</evidence>
<evidence type="ECO:0000256" key="2">
    <source>
        <dbReference type="ARBA" id="ARBA00022475"/>
    </source>
</evidence>
<evidence type="ECO:0000256" key="4">
    <source>
        <dbReference type="ARBA" id="ARBA00022989"/>
    </source>
</evidence>
<comment type="similarity">
    <text evidence="6">Belongs to the ABC-4 integral membrane protein family.</text>
</comment>
<dbReference type="PANTHER" id="PTHR46795">
    <property type="entry name" value="ABC TRANSPORTER PERMEASE-RELATED-RELATED"/>
    <property type="match status" value="1"/>
</dbReference>
<feature type="transmembrane region" description="Helical" evidence="6">
    <location>
        <begin position="46"/>
        <end position="63"/>
    </location>
</feature>
<feature type="transmembrane region" description="Helical" evidence="6">
    <location>
        <begin position="256"/>
        <end position="279"/>
    </location>
</feature>
<feature type="transmembrane region" description="Helical" evidence="6">
    <location>
        <begin position="586"/>
        <end position="612"/>
    </location>
</feature>
<keyword evidence="5 6" id="KW-0472">Membrane</keyword>
<dbReference type="EMBL" id="ADNX01000057">
    <property type="protein sequence ID" value="EFH06509.1"/>
    <property type="molecule type" value="Genomic_DNA"/>
</dbReference>
<evidence type="ECO:0000256" key="5">
    <source>
        <dbReference type="ARBA" id="ARBA00023136"/>
    </source>
</evidence>
<feature type="transmembrane region" description="Helical" evidence="6">
    <location>
        <begin position="317"/>
        <end position="342"/>
    </location>
</feature>
<dbReference type="InterPro" id="IPR003838">
    <property type="entry name" value="ABC3_permease_C"/>
</dbReference>
<dbReference type="InterPro" id="IPR027022">
    <property type="entry name" value="ABC_permease_BceB-typ"/>
</dbReference>
<evidence type="ECO:0000256" key="6">
    <source>
        <dbReference type="PIRNR" id="PIRNR018968"/>
    </source>
</evidence>
<dbReference type="GO" id="GO:0055085">
    <property type="term" value="P:transmembrane transport"/>
    <property type="evidence" value="ECO:0007669"/>
    <property type="project" value="UniProtKB-UniRule"/>
</dbReference>
<feature type="transmembrane region" description="Helical" evidence="6">
    <location>
        <begin position="633"/>
        <end position="656"/>
    </location>
</feature>
<comment type="caution">
    <text evidence="9">The sequence shown here is derived from an EMBL/GenBank/DDBJ whole genome shotgun (WGS) entry which is preliminary data.</text>
</comment>
<feature type="transmembrane region" description="Helical" evidence="6">
    <location>
        <begin position="234"/>
        <end position="250"/>
    </location>
</feature>
<feature type="domain" description="ABC3 transporter permease C-terminal" evidence="8">
    <location>
        <begin position="92"/>
        <end position="199"/>
    </location>
</feature>
<evidence type="ECO:0000256" key="7">
    <source>
        <dbReference type="SAM" id="MobiDB-lite"/>
    </source>
</evidence>
<feature type="region of interest" description="Disordered" evidence="7">
    <location>
        <begin position="1"/>
        <end position="20"/>
    </location>
</feature>
<dbReference type="InterPro" id="IPR052536">
    <property type="entry name" value="ABC-4_Integral_Memb_Prot"/>
</dbReference>
<dbReference type="PANTHER" id="PTHR46795:SF3">
    <property type="entry name" value="ABC TRANSPORTER PERMEASE"/>
    <property type="match status" value="1"/>
</dbReference>
<dbReference type="GO" id="GO:0005886">
    <property type="term" value="C:plasma membrane"/>
    <property type="evidence" value="ECO:0007669"/>
    <property type="project" value="UniProtKB-SubCell"/>
</dbReference>
<dbReference type="HOGENOM" id="CLU_022800_1_2_9"/>
<sequence>MINMFFKKNKSRRSRNKRKNNYVSRVSSESFKKLALNNVKKSLKNYLIYFITLVFGVIILYTFNSLDNDIAILSSNALLSSSISFVRGIVSIFSILVCIIFAFLIIYANNYLMKQRKKEFGIYSILGMDRRDINKLMFREMMIIGIFSLIIGIIFGVFVSKGLSIFALKMLGISSSGFSFSMLTTIKTIVFFGIVLLLVNKFNKKTIKKYKLIDLLNANKKNEVSVAKGKKSNLILFFLSIVAIVLAYIIPLKMKISTFILGICLILILVGIYLFFMSVSDFIMLKIKKHRFIYYKNLNPFIVSQISSQIKTMSMSITMICMLLFSSLIVIPFGISFGKYLIDDLQEATPYDVTLSKLYMNGDNIVEYSTKKNDIDSKTPSLKDELIENGFPLTSFSKSTSDLRIYNLKNISQYDFISNDKDRTNELKDNKLHIVSISDYNFTRKQSGLKEINLKDNEFAINCASEDYRPFYEKYIKSQPQNYITVNGVKLKLNQTSLYTNSYNTNTVPLDLGTIIVPDAVVKDLNPIMTTLNIDYKERSSNLENKFMDSYYKFEEKINNSEAYSILYKSVIDGEKRALNTSFSFVAIYIGIILLISAGAILALQQLIESTVNKERFKLLSKLGVNKKDMKKAIFIQVSILFAVPLILALINALFISKVFFVIMPFIAETGIITTMLLTLGIVIVVYGIYFISSLLESLNIVNDSKEII</sequence>
<evidence type="ECO:0000256" key="3">
    <source>
        <dbReference type="ARBA" id="ARBA00022692"/>
    </source>
</evidence>
<evidence type="ECO:0000313" key="10">
    <source>
        <dbReference type="Proteomes" id="UP000003227"/>
    </source>
</evidence>